<evidence type="ECO:0000256" key="2">
    <source>
        <dbReference type="SAM" id="MobiDB-lite"/>
    </source>
</evidence>
<dbReference type="Pfam" id="PF17921">
    <property type="entry name" value="Integrase_H2C2"/>
    <property type="match status" value="1"/>
</dbReference>
<evidence type="ECO:0000259" key="3">
    <source>
        <dbReference type="PROSITE" id="PS50994"/>
    </source>
</evidence>
<dbReference type="RefSeq" id="XP_014666312.1">
    <property type="nucleotide sequence ID" value="XM_014810826.1"/>
</dbReference>
<keyword evidence="4" id="KW-1185">Reference proteome</keyword>
<reference evidence="5" key="1">
    <citation type="submission" date="2025-08" db="UniProtKB">
        <authorList>
            <consortium name="RefSeq"/>
        </authorList>
    </citation>
    <scope>IDENTIFICATION</scope>
</reference>
<feature type="region of interest" description="Disordered" evidence="2">
    <location>
        <begin position="247"/>
        <end position="295"/>
    </location>
</feature>
<accession>A0ABM1E291</accession>
<feature type="domain" description="Integrase catalytic" evidence="3">
    <location>
        <begin position="101"/>
        <end position="266"/>
    </location>
</feature>
<dbReference type="Gene3D" id="1.10.340.70">
    <property type="match status" value="1"/>
</dbReference>
<proteinExistence type="predicted"/>
<gene>
    <name evidence="5" type="primary">LOC106808213</name>
</gene>
<dbReference type="InterPro" id="IPR001584">
    <property type="entry name" value="Integrase_cat-core"/>
</dbReference>
<dbReference type="InterPro" id="IPR036397">
    <property type="entry name" value="RNaseH_sf"/>
</dbReference>
<evidence type="ECO:0000313" key="4">
    <source>
        <dbReference type="Proteomes" id="UP000695022"/>
    </source>
</evidence>
<protein>
    <recommendedName>
        <fullName evidence="1">RNA-directed DNA polymerase</fullName>
        <ecNumber evidence="1">2.7.7.49</ecNumber>
    </recommendedName>
</protein>
<dbReference type="Pfam" id="PF00665">
    <property type="entry name" value="rve"/>
    <property type="match status" value="1"/>
</dbReference>
<dbReference type="Proteomes" id="UP000695022">
    <property type="component" value="Unplaced"/>
</dbReference>
<dbReference type="Gene3D" id="3.30.420.10">
    <property type="entry name" value="Ribonuclease H-like superfamily/Ribonuclease H"/>
    <property type="match status" value="1"/>
</dbReference>
<dbReference type="InterPro" id="IPR041588">
    <property type="entry name" value="Integrase_H2C2"/>
</dbReference>
<dbReference type="PANTHER" id="PTHR37984">
    <property type="entry name" value="PROTEIN CBG26694"/>
    <property type="match status" value="1"/>
</dbReference>
<organism evidence="4 5">
    <name type="scientific">Priapulus caudatus</name>
    <name type="common">Priapulid worm</name>
    <dbReference type="NCBI Taxonomy" id="37621"/>
    <lineage>
        <taxon>Eukaryota</taxon>
        <taxon>Metazoa</taxon>
        <taxon>Ecdysozoa</taxon>
        <taxon>Scalidophora</taxon>
        <taxon>Priapulida</taxon>
        <taxon>Priapulimorpha</taxon>
        <taxon>Priapulimorphida</taxon>
        <taxon>Priapulidae</taxon>
        <taxon>Priapulus</taxon>
    </lineage>
</organism>
<evidence type="ECO:0000256" key="1">
    <source>
        <dbReference type="ARBA" id="ARBA00012493"/>
    </source>
</evidence>
<dbReference type="EC" id="2.7.7.49" evidence="1"/>
<dbReference type="InterPro" id="IPR012337">
    <property type="entry name" value="RNaseH-like_sf"/>
</dbReference>
<feature type="compositionally biased region" description="Basic and acidic residues" evidence="2">
    <location>
        <begin position="258"/>
        <end position="282"/>
    </location>
</feature>
<dbReference type="PROSITE" id="PS50994">
    <property type="entry name" value="INTEGRASE"/>
    <property type="match status" value="1"/>
</dbReference>
<dbReference type="InterPro" id="IPR050951">
    <property type="entry name" value="Retrovirus_Pol_polyprotein"/>
</dbReference>
<dbReference type="SUPFAM" id="SSF53098">
    <property type="entry name" value="Ribonuclease H-like"/>
    <property type="match status" value="1"/>
</dbReference>
<dbReference type="PANTHER" id="PTHR37984:SF7">
    <property type="entry name" value="INTEGRASE CATALYTIC DOMAIN-CONTAINING PROTEIN"/>
    <property type="match status" value="1"/>
</dbReference>
<evidence type="ECO:0000313" key="5">
    <source>
        <dbReference type="RefSeq" id="XP_014666312.1"/>
    </source>
</evidence>
<sequence length="295" mass="32780">MAVDGIPASKIEMPEMIRDFHQYRENITSTDGVILYKDRVVIPPSLRGEVLSALHAAHQGISMMTAHAESSVFWPGMSADISATRKNCEHCHRIAPSQPGAPPTPPVLVVYLFQAVCSDFFVHRGVHYLVTVDRYSNWPIISKSTGGATGLINYLRRSFVTYGTPEELASDGGPEFISTETRSFLHRWGVHHRLSSVAFPHSNCRAEIGVKTMKRLITDNTGPKGELDTDAVQRVILQYRNTPDPDTKISPAMCLRPPDTRFHPDYPREVHTARDLTRDPESKGGGPPQTPHPHS</sequence>
<name>A0ABM1E291_PRICU</name>
<dbReference type="GeneID" id="106808213"/>